<feature type="region of interest" description="Disordered" evidence="1">
    <location>
        <begin position="39"/>
        <end position="61"/>
    </location>
</feature>
<feature type="compositionally biased region" description="Basic and acidic residues" evidence="1">
    <location>
        <begin position="48"/>
        <end position="61"/>
    </location>
</feature>
<dbReference type="EMBL" id="CP020906">
    <property type="protein sequence ID" value="ARQ12115.1"/>
    <property type="molecule type" value="Genomic_DNA"/>
</dbReference>
<name>A0AAN1ELN3_RHIET</name>
<reference evidence="2 3" key="1">
    <citation type="submission" date="2017-04" db="EMBL/GenBank/DDBJ databases">
        <title>Complete genome sequences of Rhizobium genomic linages associated to common bean (phaseolus vulgaris).</title>
        <authorList>
            <person name="Santamaria R.I."/>
            <person name="Bustos P."/>
            <person name="Perez-Carrascal O."/>
            <person name="Martinez-Flores I."/>
            <person name="Juarez S."/>
            <person name="Lozano L."/>
            <person name="Miranda F."/>
            <person name="Vinuesa P."/>
            <person name="Martinez-Romero E."/>
            <person name="Cevallos M.A."/>
            <person name="Romero D."/>
            <person name="Davila G."/>
            <person name="Gonzalez V."/>
        </authorList>
    </citation>
    <scope>NUCLEOTIDE SEQUENCE [LARGE SCALE GENOMIC DNA]</scope>
    <source>
        <strain evidence="2 3">NXC12</strain>
    </source>
</reference>
<organism evidence="2 3">
    <name type="scientific">Rhizobium etli</name>
    <dbReference type="NCBI Taxonomy" id="29449"/>
    <lineage>
        <taxon>Bacteria</taxon>
        <taxon>Pseudomonadati</taxon>
        <taxon>Pseudomonadota</taxon>
        <taxon>Alphaproteobacteria</taxon>
        <taxon>Hyphomicrobiales</taxon>
        <taxon>Rhizobiaceae</taxon>
        <taxon>Rhizobium/Agrobacterium group</taxon>
        <taxon>Rhizobium</taxon>
    </lineage>
</organism>
<proteinExistence type="predicted"/>
<evidence type="ECO:0000256" key="1">
    <source>
        <dbReference type="SAM" id="MobiDB-lite"/>
    </source>
</evidence>
<dbReference type="Proteomes" id="UP000194159">
    <property type="component" value="Chromosome"/>
</dbReference>
<dbReference type="AlphaFoldDB" id="A0AAN1ELN3"/>
<accession>A0AAN1ELN3</accession>
<protein>
    <submittedName>
        <fullName evidence="2">Uncharacterized protein</fullName>
    </submittedName>
</protein>
<gene>
    <name evidence="2" type="ORF">NXC12_CH04167</name>
</gene>
<evidence type="ECO:0000313" key="2">
    <source>
        <dbReference type="EMBL" id="ARQ12115.1"/>
    </source>
</evidence>
<sequence>MGRGFVVRFAVKSAEPTGQALTLARVVHPLCPSPLWGGVGEGYTSKHQPHEREHLWRTGSN</sequence>
<evidence type="ECO:0000313" key="3">
    <source>
        <dbReference type="Proteomes" id="UP000194159"/>
    </source>
</evidence>